<dbReference type="Proteomes" id="UP000635071">
    <property type="component" value="Unassembled WGS sequence"/>
</dbReference>
<dbReference type="RefSeq" id="WP_188763571.1">
    <property type="nucleotide sequence ID" value="NZ_BMJM01000011.1"/>
</dbReference>
<evidence type="ECO:0000256" key="5">
    <source>
        <dbReference type="ARBA" id="ARBA00023136"/>
    </source>
</evidence>
<evidence type="ECO:0000256" key="2">
    <source>
        <dbReference type="ARBA" id="ARBA00022475"/>
    </source>
</evidence>
<reference evidence="7" key="1">
    <citation type="journal article" date="2014" name="Int. J. Syst. Evol. Microbiol.">
        <title>Complete genome sequence of Corynebacterium casei LMG S-19264T (=DSM 44701T), isolated from a smear-ripened cheese.</title>
        <authorList>
            <consortium name="US DOE Joint Genome Institute (JGI-PGF)"/>
            <person name="Walter F."/>
            <person name="Albersmeier A."/>
            <person name="Kalinowski J."/>
            <person name="Ruckert C."/>
        </authorList>
    </citation>
    <scope>NUCLEOTIDE SEQUENCE</scope>
    <source>
        <strain evidence="7">CGMCC 1.15519</strain>
    </source>
</reference>
<sequence length="117" mass="11673">MRALIEIAPGVLLCCCLAVAGDAVAAWAGLPVPGAALGLLAYLGWLLSGRGIGWSRRGAALLLRWIGALIVPALVGLQAFAGVLGGAVPAVVAVLVTTTLVTALATALIYRFVGGGR</sequence>
<comment type="subcellular location">
    <subcellularLocation>
        <location evidence="1">Cell membrane</location>
        <topology evidence="1">Multi-pass membrane protein</topology>
    </subcellularLocation>
</comment>
<accession>A0A916ZYC4</accession>
<dbReference type="EMBL" id="BMJM01000011">
    <property type="protein sequence ID" value="GGE18949.1"/>
    <property type="molecule type" value="Genomic_DNA"/>
</dbReference>
<keyword evidence="8" id="KW-1185">Reference proteome</keyword>
<feature type="transmembrane region" description="Helical" evidence="6">
    <location>
        <begin position="90"/>
        <end position="113"/>
    </location>
</feature>
<evidence type="ECO:0000256" key="6">
    <source>
        <dbReference type="SAM" id="Phobius"/>
    </source>
</evidence>
<reference evidence="7" key="2">
    <citation type="submission" date="2020-09" db="EMBL/GenBank/DDBJ databases">
        <authorList>
            <person name="Sun Q."/>
            <person name="Zhou Y."/>
        </authorList>
    </citation>
    <scope>NUCLEOTIDE SEQUENCE</scope>
    <source>
        <strain evidence="7">CGMCC 1.15519</strain>
    </source>
</reference>
<dbReference type="PANTHER" id="PTHR33931">
    <property type="entry name" value="HOLIN-LIKE PROTEIN CIDA-RELATED"/>
    <property type="match status" value="1"/>
</dbReference>
<dbReference type="GO" id="GO:0005886">
    <property type="term" value="C:plasma membrane"/>
    <property type="evidence" value="ECO:0007669"/>
    <property type="project" value="UniProtKB-SubCell"/>
</dbReference>
<evidence type="ECO:0008006" key="9">
    <source>
        <dbReference type="Google" id="ProtNLM"/>
    </source>
</evidence>
<gene>
    <name evidence="7" type="ORF">GCM10011529_26790</name>
</gene>
<dbReference type="Pfam" id="PF03788">
    <property type="entry name" value="LrgA"/>
    <property type="match status" value="1"/>
</dbReference>
<keyword evidence="5 6" id="KW-0472">Membrane</keyword>
<keyword evidence="3 6" id="KW-0812">Transmembrane</keyword>
<evidence type="ECO:0000313" key="7">
    <source>
        <dbReference type="EMBL" id="GGE18949.1"/>
    </source>
</evidence>
<evidence type="ECO:0000256" key="1">
    <source>
        <dbReference type="ARBA" id="ARBA00004651"/>
    </source>
</evidence>
<keyword evidence="4 6" id="KW-1133">Transmembrane helix</keyword>
<comment type="caution">
    <text evidence="7">The sequence shown here is derived from an EMBL/GenBank/DDBJ whole genome shotgun (WGS) entry which is preliminary data.</text>
</comment>
<dbReference type="AlphaFoldDB" id="A0A916ZYC4"/>
<keyword evidence="2" id="KW-1003">Cell membrane</keyword>
<evidence type="ECO:0000256" key="4">
    <source>
        <dbReference type="ARBA" id="ARBA00022989"/>
    </source>
</evidence>
<dbReference type="InterPro" id="IPR005538">
    <property type="entry name" value="LrgA/CidA"/>
</dbReference>
<feature type="transmembrane region" description="Helical" evidence="6">
    <location>
        <begin position="35"/>
        <end position="53"/>
    </location>
</feature>
<evidence type="ECO:0000313" key="8">
    <source>
        <dbReference type="Proteomes" id="UP000635071"/>
    </source>
</evidence>
<proteinExistence type="predicted"/>
<evidence type="ECO:0000256" key="3">
    <source>
        <dbReference type="ARBA" id="ARBA00022692"/>
    </source>
</evidence>
<name>A0A916ZYC4_9SPHN</name>
<feature type="transmembrane region" description="Helical" evidence="6">
    <location>
        <begin position="65"/>
        <end position="84"/>
    </location>
</feature>
<dbReference type="PANTHER" id="PTHR33931:SF2">
    <property type="entry name" value="HOLIN-LIKE PROTEIN CIDA"/>
    <property type="match status" value="1"/>
</dbReference>
<protein>
    <recommendedName>
        <fullName evidence="9">CidA/LrgA family protein</fullName>
    </recommendedName>
</protein>
<organism evidence="7 8">
    <name type="scientific">Sandarakinorhabdus glacialis</name>
    <dbReference type="NCBI Taxonomy" id="1614636"/>
    <lineage>
        <taxon>Bacteria</taxon>
        <taxon>Pseudomonadati</taxon>
        <taxon>Pseudomonadota</taxon>
        <taxon>Alphaproteobacteria</taxon>
        <taxon>Sphingomonadales</taxon>
        <taxon>Sphingosinicellaceae</taxon>
        <taxon>Sandarakinorhabdus</taxon>
    </lineage>
</organism>